<name>A0A4Z1T1D4_GIAMU</name>
<feature type="region of interest" description="Disordered" evidence="1">
    <location>
        <begin position="1"/>
        <end position="55"/>
    </location>
</feature>
<feature type="compositionally biased region" description="Pro residues" evidence="1">
    <location>
        <begin position="37"/>
        <end position="46"/>
    </location>
</feature>
<comment type="caution">
    <text evidence="2">The sequence shown here is derived from an EMBL/GenBank/DDBJ whole genome shotgun (WGS) entry which is preliminary data.</text>
</comment>
<evidence type="ECO:0000313" key="3">
    <source>
        <dbReference type="Proteomes" id="UP000315496"/>
    </source>
</evidence>
<dbReference type="OrthoDB" id="10260554at2759"/>
<reference evidence="2 3" key="1">
    <citation type="submission" date="2019-05" db="EMBL/GenBank/DDBJ databases">
        <title>The compact genome of Giardia muris reveals important steps in the evolution of intestinal protozoan parasites.</title>
        <authorList>
            <person name="Xu F."/>
            <person name="Jimenez-Gonzalez A."/>
            <person name="Einarsson E."/>
            <person name="Astvaldsson A."/>
            <person name="Peirasmaki D."/>
            <person name="Eckmann L."/>
            <person name="Andersson J.O."/>
            <person name="Svard S.G."/>
            <person name="Jerlstrom-Hultqvist J."/>
        </authorList>
    </citation>
    <scope>NUCLEOTIDE SEQUENCE [LARGE SCALE GENOMIC DNA]</scope>
    <source>
        <strain evidence="2 3">Roberts-Thomson</strain>
    </source>
</reference>
<dbReference type="Proteomes" id="UP000315496">
    <property type="component" value="Chromosome 1"/>
</dbReference>
<sequence length="288" mass="31006">MFGFDEPSIPATQSASTEEALFGFGDPSASGPMVPASIPPPIPNGPQPSVDPFGFEVAPPGPVAVVPSISVPPPSMQPVVEPSLTVYAQEESPLSKPTPAPIPVQPVFPSQPSQPPQPSTVVVQQAILPQARGPPMTLPGTLATYGPLPTKTQLHPSYEEAISDPSVVIHYSRDNTAARENEVKFRAFQALQDKNQEAAKAVLLRQGVEYREAFVERFRKECAANRAAQELRQEKVRQALLKKDAVSWFKIRGLARADAVGTADALRQLEAIKAKCAFDYCAHELLGK</sequence>
<keyword evidence="3" id="KW-1185">Reference proteome</keyword>
<evidence type="ECO:0000256" key="1">
    <source>
        <dbReference type="SAM" id="MobiDB-lite"/>
    </source>
</evidence>
<proteinExistence type="predicted"/>
<dbReference type="AlphaFoldDB" id="A0A4Z1T1D4"/>
<dbReference type="EMBL" id="VDLU01000001">
    <property type="protein sequence ID" value="TNJ29508.1"/>
    <property type="molecule type" value="Genomic_DNA"/>
</dbReference>
<dbReference type="VEuPathDB" id="GiardiaDB:GMRT_10199"/>
<protein>
    <submittedName>
        <fullName evidence="2">Uncharacterized protein</fullName>
    </submittedName>
</protein>
<gene>
    <name evidence="2" type="ORF">GMRT_10199</name>
</gene>
<organism evidence="2 3">
    <name type="scientific">Giardia muris</name>
    <dbReference type="NCBI Taxonomy" id="5742"/>
    <lineage>
        <taxon>Eukaryota</taxon>
        <taxon>Metamonada</taxon>
        <taxon>Diplomonadida</taxon>
        <taxon>Hexamitidae</taxon>
        <taxon>Giardiinae</taxon>
        <taxon>Giardia</taxon>
    </lineage>
</organism>
<evidence type="ECO:0000313" key="2">
    <source>
        <dbReference type="EMBL" id="TNJ29508.1"/>
    </source>
</evidence>
<accession>A0A4Z1T1D4</accession>